<evidence type="ECO:0000313" key="1">
    <source>
        <dbReference type="Proteomes" id="UP000887564"/>
    </source>
</evidence>
<sequence>MESLMENKPMLYSLLFSGSAVFALASGISPELTEKFELVELPIERKQGDKIS</sequence>
<evidence type="ECO:0000313" key="2">
    <source>
        <dbReference type="WBParaSite" id="PEQ_0000659201-mRNA-1"/>
    </source>
</evidence>
<organism evidence="1 2">
    <name type="scientific">Parascaris equorum</name>
    <name type="common">Equine roundworm</name>
    <dbReference type="NCBI Taxonomy" id="6256"/>
    <lineage>
        <taxon>Eukaryota</taxon>
        <taxon>Metazoa</taxon>
        <taxon>Ecdysozoa</taxon>
        <taxon>Nematoda</taxon>
        <taxon>Chromadorea</taxon>
        <taxon>Rhabditida</taxon>
        <taxon>Spirurina</taxon>
        <taxon>Ascaridomorpha</taxon>
        <taxon>Ascaridoidea</taxon>
        <taxon>Ascarididae</taxon>
        <taxon>Parascaris</taxon>
    </lineage>
</organism>
<dbReference type="Proteomes" id="UP000887564">
    <property type="component" value="Unplaced"/>
</dbReference>
<dbReference type="AlphaFoldDB" id="A0A914RJF3"/>
<proteinExistence type="predicted"/>
<reference evidence="2" key="1">
    <citation type="submission" date="2022-11" db="UniProtKB">
        <authorList>
            <consortium name="WormBaseParasite"/>
        </authorList>
    </citation>
    <scope>IDENTIFICATION</scope>
</reference>
<accession>A0A914RJF3</accession>
<dbReference type="WBParaSite" id="PEQ_0000659201-mRNA-1">
    <property type="protein sequence ID" value="PEQ_0000659201-mRNA-1"/>
    <property type="gene ID" value="PEQ_0000659201"/>
</dbReference>
<keyword evidence="1" id="KW-1185">Reference proteome</keyword>
<protein>
    <submittedName>
        <fullName evidence="2">Uncharacterized protein</fullName>
    </submittedName>
</protein>
<name>A0A914RJF3_PAREQ</name>